<feature type="transmembrane region" description="Helical" evidence="1">
    <location>
        <begin position="21"/>
        <end position="43"/>
    </location>
</feature>
<keyword evidence="1" id="KW-0472">Membrane</keyword>
<protein>
    <submittedName>
        <fullName evidence="3">Pilus biosynthesis protein TadE</fullName>
    </submittedName>
</protein>
<evidence type="ECO:0000259" key="2">
    <source>
        <dbReference type="Pfam" id="PF07811"/>
    </source>
</evidence>
<dbReference type="KEGG" id="tso:IZ6_27730"/>
<dbReference type="EMBL" id="AP023361">
    <property type="protein sequence ID" value="BCJ92038.1"/>
    <property type="molecule type" value="Genomic_DNA"/>
</dbReference>
<accession>A0A6S6QZH1</accession>
<gene>
    <name evidence="3" type="ORF">IZ6_27730</name>
</gene>
<organism evidence="3 4">
    <name type="scientific">Terrihabitans soli</name>
    <dbReference type="NCBI Taxonomy" id="708113"/>
    <lineage>
        <taxon>Bacteria</taxon>
        <taxon>Pseudomonadati</taxon>
        <taxon>Pseudomonadota</taxon>
        <taxon>Alphaproteobacteria</taxon>
        <taxon>Hyphomicrobiales</taxon>
        <taxon>Terrihabitans</taxon>
    </lineage>
</organism>
<dbReference type="AlphaFoldDB" id="A0A6S6QZH1"/>
<reference evidence="3 4" key="1">
    <citation type="submission" date="2020-08" db="EMBL/GenBank/DDBJ databases">
        <title>Genome sequence of Rhizobiales bacterium strain IZ6.</title>
        <authorList>
            <person name="Nakai R."/>
            <person name="Naganuma T."/>
        </authorList>
    </citation>
    <scope>NUCLEOTIDE SEQUENCE [LARGE SCALE GENOMIC DNA]</scope>
    <source>
        <strain evidence="3 4">IZ6</strain>
    </source>
</reference>
<name>A0A6S6QZH1_9HYPH</name>
<sequence length="177" mass="19643">MTRLRHTRAIRLLSRFCADRTGATAVEFGLVAMPFFTLLFAIMQTSLVMFGSQALQTMTSAGARKIMTGQMKNASFSEFKNALCSSSGMSAMFDCDNVFIQVVSFPDFSAASTQMIVNPKCFKREPQPTAADCWDPGTRQEVVIVRVAYDWPFAVNLDDVSHKTRITAVNASRNEPF</sequence>
<dbReference type="Proteomes" id="UP000515317">
    <property type="component" value="Chromosome"/>
</dbReference>
<evidence type="ECO:0000256" key="1">
    <source>
        <dbReference type="SAM" id="Phobius"/>
    </source>
</evidence>
<keyword evidence="1" id="KW-0812">Transmembrane</keyword>
<dbReference type="RefSeq" id="WP_222875642.1">
    <property type="nucleotide sequence ID" value="NZ_AP023361.1"/>
</dbReference>
<dbReference type="InterPro" id="IPR012495">
    <property type="entry name" value="TadE-like_dom"/>
</dbReference>
<feature type="domain" description="TadE-like" evidence="2">
    <location>
        <begin position="22"/>
        <end position="64"/>
    </location>
</feature>
<evidence type="ECO:0000313" key="3">
    <source>
        <dbReference type="EMBL" id="BCJ92038.1"/>
    </source>
</evidence>
<keyword evidence="4" id="KW-1185">Reference proteome</keyword>
<keyword evidence="1" id="KW-1133">Transmembrane helix</keyword>
<dbReference type="Pfam" id="PF07811">
    <property type="entry name" value="TadE"/>
    <property type="match status" value="1"/>
</dbReference>
<proteinExistence type="predicted"/>
<evidence type="ECO:0000313" key="4">
    <source>
        <dbReference type="Proteomes" id="UP000515317"/>
    </source>
</evidence>